<name>A0AC61R2K0_9FIRM</name>
<dbReference type="EMBL" id="SRZB01000002">
    <property type="protein sequence ID" value="TGY00266.1"/>
    <property type="molecule type" value="Genomic_DNA"/>
</dbReference>
<gene>
    <name evidence="1" type="ORF">E5357_01820</name>
</gene>
<accession>A0AC61R2K0</accession>
<comment type="caution">
    <text evidence="1">The sequence shown here is derived from an EMBL/GenBank/DDBJ whole genome shotgun (WGS) entry which is preliminary data.</text>
</comment>
<dbReference type="Proteomes" id="UP000307720">
    <property type="component" value="Unassembled WGS sequence"/>
</dbReference>
<evidence type="ECO:0000313" key="1">
    <source>
        <dbReference type="EMBL" id="TGY00266.1"/>
    </source>
</evidence>
<reference evidence="1" key="1">
    <citation type="submission" date="2019-04" db="EMBL/GenBank/DDBJ databases">
        <title>Microbes associate with the intestines of laboratory mice.</title>
        <authorList>
            <person name="Navarre W."/>
            <person name="Wong E."/>
            <person name="Huang K."/>
            <person name="Tropini C."/>
            <person name="Ng K."/>
            <person name="Yu B."/>
        </authorList>
    </citation>
    <scope>NUCLEOTIDE SEQUENCE</scope>
    <source>
        <strain evidence="1">NM72_1-8</strain>
    </source>
</reference>
<keyword evidence="2" id="KW-1185">Reference proteome</keyword>
<proteinExistence type="predicted"/>
<organism evidence="1 2">
    <name type="scientific">Hominisplanchenecus murintestinalis</name>
    <dbReference type="NCBI Taxonomy" id="2941517"/>
    <lineage>
        <taxon>Bacteria</taxon>
        <taxon>Bacillati</taxon>
        <taxon>Bacillota</taxon>
        <taxon>Clostridia</taxon>
        <taxon>Lachnospirales</taxon>
        <taxon>Lachnospiraceae</taxon>
        <taxon>Hominisplanchenecus</taxon>
    </lineage>
</organism>
<sequence length="350" mass="35836">MKKVLATLMAMGLAVSALAGCGSSEKPAATDAATEAASGAETSAGETSADNAGDGESYNVGICQLVQHPALDEATEGFKAALSEKLGDKVSFDEQNASGDSATCATIVNQFVANDCDLILANATASLQAAAAATDTIPILGTSITDYATALEIDDWTGTTGKNISGTSDLAPLDEQAAMLNEMFPDAKNVGLLYCSAEANSAYQVGVVKEALEGLGYTCTEYSFADSNDISSVATNAASSSDVIYIPTDNTAASNAEVVNNVCVPAGVPVIAGEEGICKGCGVATLSISYYDIGYKAGEMAYDILVNGSDVSQMPIEFAPQVTKKYVASRCEELKVTVPDGYEAIDESAE</sequence>
<protein>
    <submittedName>
        <fullName evidence="1">ABC transporter substrate-binding protein</fullName>
    </submittedName>
</protein>
<evidence type="ECO:0000313" key="2">
    <source>
        <dbReference type="Proteomes" id="UP000307720"/>
    </source>
</evidence>